<comment type="caution">
    <text evidence="2">The sequence shown here is derived from an EMBL/GenBank/DDBJ whole genome shotgun (WGS) entry which is preliminary data.</text>
</comment>
<dbReference type="Pfam" id="PF14479">
    <property type="entry name" value="HeLo"/>
    <property type="match status" value="1"/>
</dbReference>
<dbReference type="Proteomes" id="UP000829685">
    <property type="component" value="Unassembled WGS sequence"/>
</dbReference>
<dbReference type="AlphaFoldDB" id="A0A9P9WG47"/>
<evidence type="ECO:0000313" key="3">
    <source>
        <dbReference type="Proteomes" id="UP000829685"/>
    </source>
</evidence>
<dbReference type="Gene3D" id="1.20.120.1020">
    <property type="entry name" value="Prion-inhibition and propagation, HeLo domain"/>
    <property type="match status" value="1"/>
</dbReference>
<accession>A0A9P9WG47</accession>
<dbReference type="PROSITE" id="PS50011">
    <property type="entry name" value="PROTEIN_KINASE_DOM"/>
    <property type="match status" value="1"/>
</dbReference>
<reference evidence="2" key="1">
    <citation type="submission" date="2021-03" db="EMBL/GenBank/DDBJ databases">
        <title>Revisited historic fungal species revealed as producer of novel bioactive compounds through whole genome sequencing and comparative genomics.</title>
        <authorList>
            <person name="Vignolle G.A."/>
            <person name="Hochenegger N."/>
            <person name="Mach R.L."/>
            <person name="Mach-Aigner A.R."/>
            <person name="Javad Rahimi M."/>
            <person name="Salim K.A."/>
            <person name="Chan C.M."/>
            <person name="Lim L.B.L."/>
            <person name="Cai F."/>
            <person name="Druzhinina I.S."/>
            <person name="U'Ren J.M."/>
            <person name="Derntl C."/>
        </authorList>
    </citation>
    <scope>NUCLEOTIDE SEQUENCE</scope>
    <source>
        <strain evidence="2">TUCIM 5799</strain>
    </source>
</reference>
<dbReference type="Pfam" id="PF24476">
    <property type="entry name" value="DUF7580"/>
    <property type="match status" value="1"/>
</dbReference>
<dbReference type="InterPro" id="IPR029498">
    <property type="entry name" value="HeLo_dom"/>
</dbReference>
<dbReference type="InterPro" id="IPR056002">
    <property type="entry name" value="DUF7580"/>
</dbReference>
<name>A0A9P9WG47_9PEZI</name>
<proteinExistence type="predicted"/>
<dbReference type="Gene3D" id="1.10.510.10">
    <property type="entry name" value="Transferase(Phosphotransferase) domain 1"/>
    <property type="match status" value="1"/>
</dbReference>
<dbReference type="SUPFAM" id="SSF56112">
    <property type="entry name" value="Protein kinase-like (PK-like)"/>
    <property type="match status" value="1"/>
</dbReference>
<sequence>MDPVSAAGLAVGVASIGFQVYTGCVQGIQLLITAKNFPDEFKYLNLRLRMEQQRLFAWSETSGLADLDKEDKRKILETNTFILHRTIVLDLLVQVQCLFKEFQEQQKEYKRLEAVREADDALEKPEKDASDANFPLPERRRDFIKKAMQALKKKSTEGALRLKWATFDKEAFERLISKFSTLNDNMTDILDARLQVEIHHTVQDTNRGMLQLHSKVADLSRLVMALNIKLESNAPQVEVSMSKSQRDARTKDAKGLTLLSQLAKFKAYNAIESEKQNPPDEATALRLELDKPGERKELKLDAASIQLHSEAYGSQRCEAVLTHGNGQHRRVWVEWKEYDKQASTDTLPPKQVILDRVENLAALLNHSPKPEAFRTPHCLGYFDQADHNDDDSDDDDIANLRIGLVFERPEEDGLHAEMPPVSLRELLERDPKTYRRPRVTERVQLARAVSNCLLSLHLANWLHKSLRSDNIIFFRTSQGHINYQNPYISGFDFSRPARKDEMTEIAGDDVEHNLYRHPSAQTAGSGERARFKKSFDIYSLGVVLVEIAHWEPVEKVLGIDLRKARGQPSMISRVRDRLLAQDMLAELGGHMGEIYEKAARRCIAGGKWLNLLETEEETNDDVAARLSMAFYEDVVKRLDSIQV</sequence>
<dbReference type="InterPro" id="IPR000719">
    <property type="entry name" value="Prot_kinase_dom"/>
</dbReference>
<evidence type="ECO:0000313" key="2">
    <source>
        <dbReference type="EMBL" id="KAI1861577.1"/>
    </source>
</evidence>
<dbReference type="InterPro" id="IPR038305">
    <property type="entry name" value="HeLo_sf"/>
</dbReference>
<dbReference type="PANTHER" id="PTHR37542:SF1">
    <property type="entry name" value="PRION-INHIBITION AND PROPAGATION HELO DOMAIN-CONTAINING PROTEIN"/>
    <property type="match status" value="1"/>
</dbReference>
<keyword evidence="3" id="KW-1185">Reference proteome</keyword>
<organism evidence="2 3">
    <name type="scientific">Neoarthrinium moseri</name>
    <dbReference type="NCBI Taxonomy" id="1658444"/>
    <lineage>
        <taxon>Eukaryota</taxon>
        <taxon>Fungi</taxon>
        <taxon>Dikarya</taxon>
        <taxon>Ascomycota</taxon>
        <taxon>Pezizomycotina</taxon>
        <taxon>Sordariomycetes</taxon>
        <taxon>Xylariomycetidae</taxon>
        <taxon>Amphisphaeriales</taxon>
        <taxon>Apiosporaceae</taxon>
        <taxon>Neoarthrinium</taxon>
    </lineage>
</organism>
<dbReference type="GO" id="GO:0004672">
    <property type="term" value="F:protein kinase activity"/>
    <property type="evidence" value="ECO:0007669"/>
    <property type="project" value="InterPro"/>
</dbReference>
<feature type="domain" description="Protein kinase" evidence="1">
    <location>
        <begin position="317"/>
        <end position="643"/>
    </location>
</feature>
<dbReference type="InterPro" id="IPR011009">
    <property type="entry name" value="Kinase-like_dom_sf"/>
</dbReference>
<dbReference type="GO" id="GO:0005524">
    <property type="term" value="F:ATP binding"/>
    <property type="evidence" value="ECO:0007669"/>
    <property type="project" value="InterPro"/>
</dbReference>
<evidence type="ECO:0000259" key="1">
    <source>
        <dbReference type="PROSITE" id="PS50011"/>
    </source>
</evidence>
<dbReference type="PANTHER" id="PTHR37542">
    <property type="entry name" value="HELO DOMAIN-CONTAINING PROTEIN-RELATED"/>
    <property type="match status" value="1"/>
</dbReference>
<protein>
    <recommendedName>
        <fullName evidence="1">Protein kinase domain-containing protein</fullName>
    </recommendedName>
</protein>
<gene>
    <name evidence="2" type="ORF">JX265_009544</name>
</gene>
<dbReference type="EMBL" id="JAFIMR010000029">
    <property type="protein sequence ID" value="KAI1861577.1"/>
    <property type="molecule type" value="Genomic_DNA"/>
</dbReference>